<reference evidence="3 4" key="1">
    <citation type="submission" date="2020-01" db="EMBL/GenBank/DDBJ databases">
        <title>Spongiivirga citrea KCTC 32990T.</title>
        <authorList>
            <person name="Wang G."/>
        </authorList>
    </citation>
    <scope>NUCLEOTIDE SEQUENCE [LARGE SCALE GENOMIC DNA]</scope>
    <source>
        <strain evidence="3 4">KCTC 32990</strain>
    </source>
</reference>
<dbReference type="InterPro" id="IPR019405">
    <property type="entry name" value="Lactonase_7-beta_prop"/>
</dbReference>
<dbReference type="PANTHER" id="PTHR30344:SF1">
    <property type="entry name" value="6-PHOSPHOGLUCONOLACTONASE"/>
    <property type="match status" value="1"/>
</dbReference>
<gene>
    <name evidence="3" type="ORF">GWK10_11295</name>
</gene>
<accession>A0A6M0CPK9</accession>
<evidence type="ECO:0000256" key="1">
    <source>
        <dbReference type="ARBA" id="ARBA00005564"/>
    </source>
</evidence>
<dbReference type="GO" id="GO:0006006">
    <property type="term" value="P:glucose metabolic process"/>
    <property type="evidence" value="ECO:0007669"/>
    <property type="project" value="UniProtKB-KW"/>
</dbReference>
<comment type="similarity">
    <text evidence="1">Belongs to the cycloisomerase 2 family.</text>
</comment>
<evidence type="ECO:0000313" key="3">
    <source>
        <dbReference type="EMBL" id="NER17799.1"/>
    </source>
</evidence>
<dbReference type="InterPro" id="IPR011048">
    <property type="entry name" value="Haem_d1_sf"/>
</dbReference>
<evidence type="ECO:0000256" key="2">
    <source>
        <dbReference type="ARBA" id="ARBA00022526"/>
    </source>
</evidence>
<dbReference type="InterPro" id="IPR050282">
    <property type="entry name" value="Cycloisomerase_2"/>
</dbReference>
<protein>
    <submittedName>
        <fullName evidence="3">Beta-propeller fold lactonase family protein</fullName>
    </submittedName>
</protein>
<comment type="caution">
    <text evidence="3">The sequence shown here is derived from an EMBL/GenBank/DDBJ whole genome shotgun (WGS) entry which is preliminary data.</text>
</comment>
<sequence length="390" mass="43470">MINKLRGNTLVNLVIFLGVLGILLSCSPKKDTKNLLFIGSYTNGQPSEGLYVYDFDINSGKTKELFVLDSIVNPSFITLSPDGKYLYTVTKSQMKVNGMIAAFAVDSVKGALHFLNEEDAGGRNPVHLAISNEGSYLVNSNYTDPSISVFKIKDDGSLNPYSQLLKFKDSSIVSGRQDNSHIHSTNFSSANDYLFAQDLGADKIRAFNFFPNTTTNHFLKSIESNTVTMKPGSGPRHFTFHPISKFAYGISELSGRISQYNYGKGSLTFKRDYQSYTNKQKLYRSADIHISPDGKFLYASNRAPDENSLSIFAVDILTGNLKLVGREPTYGEHPRNFVIDPSGNYIIVANQFSDNVVFFKRDLKTGKLTKLPNELKIKNPSSLRMKSYNQ</sequence>
<dbReference type="Gene3D" id="2.130.10.10">
    <property type="entry name" value="YVTN repeat-like/Quinoprotein amine dehydrogenase"/>
    <property type="match status" value="1"/>
</dbReference>
<dbReference type="EMBL" id="JAABOQ010000004">
    <property type="protein sequence ID" value="NER17799.1"/>
    <property type="molecule type" value="Genomic_DNA"/>
</dbReference>
<organism evidence="3 4">
    <name type="scientific">Spongiivirga citrea</name>
    <dbReference type="NCBI Taxonomy" id="1481457"/>
    <lineage>
        <taxon>Bacteria</taxon>
        <taxon>Pseudomonadati</taxon>
        <taxon>Bacteroidota</taxon>
        <taxon>Flavobacteriia</taxon>
        <taxon>Flavobacteriales</taxon>
        <taxon>Flavobacteriaceae</taxon>
        <taxon>Spongiivirga</taxon>
    </lineage>
</organism>
<keyword evidence="4" id="KW-1185">Reference proteome</keyword>
<dbReference type="SUPFAM" id="SSF51004">
    <property type="entry name" value="C-terminal (heme d1) domain of cytochrome cd1-nitrite reductase"/>
    <property type="match status" value="1"/>
</dbReference>
<evidence type="ECO:0000313" key="4">
    <source>
        <dbReference type="Proteomes" id="UP000474296"/>
    </source>
</evidence>
<dbReference type="PANTHER" id="PTHR30344">
    <property type="entry name" value="6-PHOSPHOGLUCONOLACTONASE-RELATED"/>
    <property type="match status" value="1"/>
</dbReference>
<keyword evidence="2" id="KW-0313">Glucose metabolism</keyword>
<dbReference type="GO" id="GO:0017057">
    <property type="term" value="F:6-phosphogluconolactonase activity"/>
    <property type="evidence" value="ECO:0007669"/>
    <property type="project" value="TreeGrafter"/>
</dbReference>
<proteinExistence type="inferred from homology"/>
<name>A0A6M0CPK9_9FLAO</name>
<dbReference type="Proteomes" id="UP000474296">
    <property type="component" value="Unassembled WGS sequence"/>
</dbReference>
<keyword evidence="2" id="KW-0119">Carbohydrate metabolism</keyword>
<dbReference type="Pfam" id="PF10282">
    <property type="entry name" value="Lactonase"/>
    <property type="match status" value="1"/>
</dbReference>
<dbReference type="AlphaFoldDB" id="A0A6M0CPK9"/>
<dbReference type="InterPro" id="IPR015943">
    <property type="entry name" value="WD40/YVTN_repeat-like_dom_sf"/>
</dbReference>
<dbReference type="PROSITE" id="PS51257">
    <property type="entry name" value="PROKAR_LIPOPROTEIN"/>
    <property type="match status" value="1"/>
</dbReference>
<dbReference type="RefSeq" id="WP_164032471.1">
    <property type="nucleotide sequence ID" value="NZ_JAABOQ010000004.1"/>
</dbReference>